<gene>
    <name evidence="1" type="ORF">AVEN_14796_1</name>
</gene>
<evidence type="ECO:0000313" key="1">
    <source>
        <dbReference type="EMBL" id="GBM40872.1"/>
    </source>
</evidence>
<dbReference type="InterPro" id="IPR052709">
    <property type="entry name" value="Transposase-MT_Hybrid"/>
</dbReference>
<comment type="caution">
    <text evidence="1">The sequence shown here is derived from an EMBL/GenBank/DDBJ whole genome shotgun (WGS) entry which is preliminary data.</text>
</comment>
<accession>A0A4Y2FHD1</accession>
<proteinExistence type="predicted"/>
<dbReference type="OrthoDB" id="6417227at2759"/>
<sequence length="144" mass="16283">MFVVQYKVLSFLDASGMYVCQTKAASGVQIGNACNVIRFLWAKICNCNEIDRQLHEVYGESAMSRQAIAKWCNMFENGRKDIDDAERERRPSTATSSEIAARVNEIILTNRRVAVVEIENKLGISHGSVYRNTVKHLEFSKFCA</sequence>
<dbReference type="PANTHER" id="PTHR46060:SF1">
    <property type="entry name" value="MARINER MOS1 TRANSPOSASE-LIKE PROTEIN"/>
    <property type="match status" value="1"/>
</dbReference>
<keyword evidence="2" id="KW-1185">Reference proteome</keyword>
<evidence type="ECO:0008006" key="3">
    <source>
        <dbReference type="Google" id="ProtNLM"/>
    </source>
</evidence>
<dbReference type="Proteomes" id="UP000499080">
    <property type="component" value="Unassembled WGS sequence"/>
</dbReference>
<dbReference type="PANTHER" id="PTHR46060">
    <property type="entry name" value="MARINER MOS1 TRANSPOSASE-LIKE PROTEIN"/>
    <property type="match status" value="1"/>
</dbReference>
<protein>
    <recommendedName>
        <fullName evidence="3">Mos1 transposase HTH domain-containing protein</fullName>
    </recommendedName>
</protein>
<reference evidence="1 2" key="1">
    <citation type="journal article" date="2019" name="Sci. Rep.">
        <title>Orb-weaving spider Araneus ventricosus genome elucidates the spidroin gene catalogue.</title>
        <authorList>
            <person name="Kono N."/>
            <person name="Nakamura H."/>
            <person name="Ohtoshi R."/>
            <person name="Moran D.A.P."/>
            <person name="Shinohara A."/>
            <person name="Yoshida Y."/>
            <person name="Fujiwara M."/>
            <person name="Mori M."/>
            <person name="Tomita M."/>
            <person name="Arakawa K."/>
        </authorList>
    </citation>
    <scope>NUCLEOTIDE SEQUENCE [LARGE SCALE GENOMIC DNA]</scope>
</reference>
<organism evidence="1 2">
    <name type="scientific">Araneus ventricosus</name>
    <name type="common">Orbweaver spider</name>
    <name type="synonym">Epeira ventricosa</name>
    <dbReference type="NCBI Taxonomy" id="182803"/>
    <lineage>
        <taxon>Eukaryota</taxon>
        <taxon>Metazoa</taxon>
        <taxon>Ecdysozoa</taxon>
        <taxon>Arthropoda</taxon>
        <taxon>Chelicerata</taxon>
        <taxon>Arachnida</taxon>
        <taxon>Araneae</taxon>
        <taxon>Araneomorphae</taxon>
        <taxon>Entelegynae</taxon>
        <taxon>Araneoidea</taxon>
        <taxon>Araneidae</taxon>
        <taxon>Araneus</taxon>
    </lineage>
</organism>
<evidence type="ECO:0000313" key="2">
    <source>
        <dbReference type="Proteomes" id="UP000499080"/>
    </source>
</evidence>
<dbReference type="EMBL" id="BGPR01000946">
    <property type="protein sequence ID" value="GBM40872.1"/>
    <property type="molecule type" value="Genomic_DNA"/>
</dbReference>
<dbReference type="AlphaFoldDB" id="A0A4Y2FHD1"/>
<name>A0A4Y2FHD1_ARAVE</name>